<keyword evidence="2" id="KW-1185">Reference proteome</keyword>
<proteinExistence type="predicted"/>
<organism evidence="1 2">
    <name type="scientific">Trichonephila clavipes</name>
    <name type="common">Golden silk orbweaver</name>
    <name type="synonym">Nephila clavipes</name>
    <dbReference type="NCBI Taxonomy" id="2585209"/>
    <lineage>
        <taxon>Eukaryota</taxon>
        <taxon>Metazoa</taxon>
        <taxon>Ecdysozoa</taxon>
        <taxon>Arthropoda</taxon>
        <taxon>Chelicerata</taxon>
        <taxon>Arachnida</taxon>
        <taxon>Araneae</taxon>
        <taxon>Araneomorphae</taxon>
        <taxon>Entelegynae</taxon>
        <taxon>Araneoidea</taxon>
        <taxon>Nephilidae</taxon>
        <taxon>Trichonephila</taxon>
    </lineage>
</organism>
<evidence type="ECO:0000313" key="2">
    <source>
        <dbReference type="Proteomes" id="UP000887159"/>
    </source>
</evidence>
<evidence type="ECO:0000313" key="1">
    <source>
        <dbReference type="EMBL" id="GFX91114.1"/>
    </source>
</evidence>
<dbReference type="EMBL" id="BMAU01021119">
    <property type="protein sequence ID" value="GFX91114.1"/>
    <property type="molecule type" value="Genomic_DNA"/>
</dbReference>
<gene>
    <name evidence="1" type="ORF">TNCV_629741</name>
</gene>
<accession>A0A8X6REL0</accession>
<comment type="caution">
    <text evidence="1">The sequence shown here is derived from an EMBL/GenBank/DDBJ whole genome shotgun (WGS) entry which is preliminary data.</text>
</comment>
<name>A0A8X6REL0_TRICX</name>
<protein>
    <submittedName>
        <fullName evidence="1">Uncharacterized protein</fullName>
    </submittedName>
</protein>
<sequence>MKEGLTASSYRNVLNVIEQMGLNERKSVVLMDLNGDVKKATQKACLDHYLAEYYRRLKGPPPVDDERLSRISKKQLCRTFTPPLGKDQQ</sequence>
<dbReference type="Proteomes" id="UP000887159">
    <property type="component" value="Unassembled WGS sequence"/>
</dbReference>
<reference evidence="1" key="1">
    <citation type="submission" date="2020-08" db="EMBL/GenBank/DDBJ databases">
        <title>Multicomponent nature underlies the extraordinary mechanical properties of spider dragline silk.</title>
        <authorList>
            <person name="Kono N."/>
            <person name="Nakamura H."/>
            <person name="Mori M."/>
            <person name="Yoshida Y."/>
            <person name="Ohtoshi R."/>
            <person name="Malay A.D."/>
            <person name="Moran D.A.P."/>
            <person name="Tomita M."/>
            <person name="Numata K."/>
            <person name="Arakawa K."/>
        </authorList>
    </citation>
    <scope>NUCLEOTIDE SEQUENCE</scope>
</reference>
<dbReference type="AlphaFoldDB" id="A0A8X6REL0"/>